<dbReference type="PANTHER" id="PTHR30570:SF1">
    <property type="entry name" value="PHOSPHATE-BINDING PROTEIN PSTS"/>
    <property type="match status" value="1"/>
</dbReference>
<proteinExistence type="predicted"/>
<dbReference type="InterPro" id="IPR006665">
    <property type="entry name" value="OmpA-like"/>
</dbReference>
<dbReference type="InterPro" id="IPR006664">
    <property type="entry name" value="OMP_bac"/>
</dbReference>
<dbReference type="EMBL" id="JYFE01000051">
    <property type="protein sequence ID" value="KIT15323.1"/>
    <property type="molecule type" value="Genomic_DNA"/>
</dbReference>
<dbReference type="AlphaFoldDB" id="A0A0D1D5V1"/>
<dbReference type="Gene3D" id="3.30.1330.60">
    <property type="entry name" value="OmpA-like domain"/>
    <property type="match status" value="1"/>
</dbReference>
<sequence length="540" mass="58858">MRTGIARVNLWERDTDHMIKRRKIQLAAMLTLSTALAAPVAAEMVTLQSKDGATHLRGELLSTQDGNYLLRTALGEVTISQDLAYCEGDGCPNPALQGFRVAGSRVLADELFPSLLAAFSGEQSGGQVLSLDANSKAYALFSGATEDETVFVTASDTRAGLDALYDNEATFALASRPARNREARRFAEAGRGELREEGQEHVIALDGLVLATHPENPVRAITEINAALAFGGVITDWRELGGRPGPINLYVRGNDTGTREVFDGLLMRPNGLSLAANVQVMDTDAEVAKAVARDPAGLGFTSFANVGEAASLEIEGVCGIRTPASEFTIQTEEYPLTRLLYLYQDNRRLPDTAREMLRFIESEAGQDIVEKVGFVNQEIGEISINEQGLRVASSIMANETPEDVFAMREMVSLLLNADRLTTTFRFETGSSRLTSRSQQDVMRLGRMLQSPEFANKELIFVGFTDSVGKADLNQALSVQRAETVRNVVLSRFPDLRSRVRTRAAGYGEVSPLGCNETDNGRRINRRVEVWVQDIAAGTDS</sequence>
<dbReference type="CDD" id="cd07185">
    <property type="entry name" value="OmpA_C-like"/>
    <property type="match status" value="1"/>
</dbReference>
<dbReference type="Pfam" id="PF00691">
    <property type="entry name" value="OmpA"/>
    <property type="match status" value="1"/>
</dbReference>
<dbReference type="CDD" id="cd13566">
    <property type="entry name" value="PBP2_phosphate"/>
    <property type="match status" value="1"/>
</dbReference>
<evidence type="ECO:0000313" key="6">
    <source>
        <dbReference type="EMBL" id="KIT15323.1"/>
    </source>
</evidence>
<evidence type="ECO:0000259" key="5">
    <source>
        <dbReference type="PROSITE" id="PS51123"/>
    </source>
</evidence>
<dbReference type="Proteomes" id="UP000032232">
    <property type="component" value="Unassembled WGS sequence"/>
</dbReference>
<evidence type="ECO:0000256" key="2">
    <source>
        <dbReference type="ARBA" id="ARBA00022729"/>
    </source>
</evidence>
<comment type="subcellular location">
    <subcellularLocation>
        <location evidence="1">Membrane</location>
    </subcellularLocation>
</comment>
<accession>A0A0D1D5V1</accession>
<dbReference type="STRING" id="935700.jaqu_29380"/>
<gene>
    <name evidence="6" type="primary">pstS</name>
    <name evidence="6" type="ORF">jaqu_29380</name>
</gene>
<dbReference type="SUPFAM" id="SSF53850">
    <property type="entry name" value="Periplasmic binding protein-like II"/>
    <property type="match status" value="1"/>
</dbReference>
<dbReference type="PATRIC" id="fig|935700.4.peg.3036"/>
<dbReference type="GO" id="GO:0016020">
    <property type="term" value="C:membrane"/>
    <property type="evidence" value="ECO:0007669"/>
    <property type="project" value="UniProtKB-SubCell"/>
</dbReference>
<evidence type="ECO:0000256" key="4">
    <source>
        <dbReference type="PROSITE-ProRule" id="PRU00473"/>
    </source>
</evidence>
<dbReference type="InterPro" id="IPR024370">
    <property type="entry name" value="PBP_domain"/>
</dbReference>
<dbReference type="PROSITE" id="PS51123">
    <property type="entry name" value="OMPA_2"/>
    <property type="match status" value="1"/>
</dbReference>
<protein>
    <submittedName>
        <fullName evidence="6">PstS protein</fullName>
    </submittedName>
</protein>
<name>A0A0D1D5V1_9RHOB</name>
<reference evidence="6 7" key="1">
    <citation type="submission" date="2015-02" db="EMBL/GenBank/DDBJ databases">
        <title>Genome Sequence of Jannaschia aquimarina DSM28248, a member of the Roseobacter clade.</title>
        <authorList>
            <person name="Voget S."/>
            <person name="Daniel R."/>
        </authorList>
    </citation>
    <scope>NUCLEOTIDE SEQUENCE [LARGE SCALE GENOMIC DNA]</scope>
    <source>
        <strain evidence="6 7">GSW-M26</strain>
    </source>
</reference>
<dbReference type="InterPro" id="IPR036737">
    <property type="entry name" value="OmpA-like_sf"/>
</dbReference>
<feature type="domain" description="OmpA-like" evidence="5">
    <location>
        <begin position="413"/>
        <end position="535"/>
    </location>
</feature>
<evidence type="ECO:0000256" key="3">
    <source>
        <dbReference type="ARBA" id="ARBA00023136"/>
    </source>
</evidence>
<keyword evidence="7" id="KW-1185">Reference proteome</keyword>
<evidence type="ECO:0000256" key="1">
    <source>
        <dbReference type="ARBA" id="ARBA00004370"/>
    </source>
</evidence>
<dbReference type="PRINTS" id="PR01021">
    <property type="entry name" value="OMPADOMAIN"/>
</dbReference>
<keyword evidence="3 4" id="KW-0472">Membrane</keyword>
<dbReference type="InterPro" id="IPR050811">
    <property type="entry name" value="Phosphate_ABC_transporter"/>
</dbReference>
<organism evidence="6 7">
    <name type="scientific">Jannaschia aquimarina</name>
    <dbReference type="NCBI Taxonomy" id="935700"/>
    <lineage>
        <taxon>Bacteria</taxon>
        <taxon>Pseudomonadati</taxon>
        <taxon>Pseudomonadota</taxon>
        <taxon>Alphaproteobacteria</taxon>
        <taxon>Rhodobacterales</taxon>
        <taxon>Roseobacteraceae</taxon>
        <taxon>Jannaschia</taxon>
    </lineage>
</organism>
<comment type="caution">
    <text evidence="6">The sequence shown here is derived from an EMBL/GenBank/DDBJ whole genome shotgun (WGS) entry which is preliminary data.</text>
</comment>
<dbReference type="SUPFAM" id="SSF103088">
    <property type="entry name" value="OmpA-like"/>
    <property type="match status" value="1"/>
</dbReference>
<evidence type="ECO:0000313" key="7">
    <source>
        <dbReference type="Proteomes" id="UP000032232"/>
    </source>
</evidence>
<dbReference type="Gene3D" id="3.40.190.10">
    <property type="entry name" value="Periplasmic binding protein-like II"/>
    <property type="match status" value="2"/>
</dbReference>
<dbReference type="Pfam" id="PF12849">
    <property type="entry name" value="PBP_like_2"/>
    <property type="match status" value="1"/>
</dbReference>
<dbReference type="PANTHER" id="PTHR30570">
    <property type="entry name" value="PERIPLASMIC PHOSPHATE BINDING COMPONENT OF PHOSPHATE ABC TRANSPORTER"/>
    <property type="match status" value="1"/>
</dbReference>
<keyword evidence="2" id="KW-0732">Signal</keyword>